<dbReference type="EMBL" id="JDSN01000154">
    <property type="protein sequence ID" value="KDB44443.1"/>
    <property type="molecule type" value="Genomic_DNA"/>
</dbReference>
<evidence type="ECO:0000256" key="1">
    <source>
        <dbReference type="ARBA" id="ARBA00010923"/>
    </source>
</evidence>
<dbReference type="GO" id="GO:0003677">
    <property type="term" value="F:DNA binding"/>
    <property type="evidence" value="ECO:0007669"/>
    <property type="project" value="UniProtKB-KW"/>
</dbReference>
<proteinExistence type="inferred from homology"/>
<dbReference type="PANTHER" id="PTHR30408">
    <property type="entry name" value="TYPE-1 RESTRICTION ENZYME ECOKI SPECIFICITY PROTEIN"/>
    <property type="match status" value="1"/>
</dbReference>
<accession>A0A836YYV1</accession>
<evidence type="ECO:0000259" key="4">
    <source>
        <dbReference type="Pfam" id="PF01420"/>
    </source>
</evidence>
<comment type="caution">
    <text evidence="5">The sequence shown here is derived from an EMBL/GenBank/DDBJ whole genome shotgun (WGS) entry which is preliminary data.</text>
</comment>
<dbReference type="InterPro" id="IPR044946">
    <property type="entry name" value="Restrct_endonuc_typeI_TRD_sf"/>
</dbReference>
<name>A0A836YYV1_GLAPU</name>
<reference evidence="5 6" key="1">
    <citation type="submission" date="2014-02" db="EMBL/GenBank/DDBJ databases">
        <title>Comparative genomics of Haemophilus parasuis isolated from pig lungs.</title>
        <authorList>
            <person name="Kittichotirat W."/>
            <person name="Bumgarner R.E."/>
            <person name="Lawrence P."/>
        </authorList>
    </citation>
    <scope>NUCLEOTIDE SEQUENCE [LARGE SCALE GENOMIC DNA]</scope>
    <source>
        <strain evidence="5 6">HPS9</strain>
    </source>
</reference>
<evidence type="ECO:0000313" key="6">
    <source>
        <dbReference type="Proteomes" id="UP000027441"/>
    </source>
</evidence>
<organism evidence="5 6">
    <name type="scientific">Glaesserella parasuis HPS9</name>
    <dbReference type="NCBI Taxonomy" id="1450513"/>
    <lineage>
        <taxon>Bacteria</taxon>
        <taxon>Pseudomonadati</taxon>
        <taxon>Pseudomonadota</taxon>
        <taxon>Gammaproteobacteria</taxon>
        <taxon>Pasteurellales</taxon>
        <taxon>Pasteurellaceae</taxon>
        <taxon>Glaesserella</taxon>
    </lineage>
</organism>
<dbReference type="Pfam" id="PF01420">
    <property type="entry name" value="Methylase_S"/>
    <property type="match status" value="2"/>
</dbReference>
<protein>
    <submittedName>
        <fullName evidence="5">Type I restriction-modification system subunit S</fullName>
    </submittedName>
</protein>
<keyword evidence="3" id="KW-0238">DNA-binding</keyword>
<dbReference type="RefSeq" id="WP_051617513.1">
    <property type="nucleotide sequence ID" value="NZ_JDSN01000154.1"/>
</dbReference>
<evidence type="ECO:0000256" key="3">
    <source>
        <dbReference type="ARBA" id="ARBA00023125"/>
    </source>
</evidence>
<feature type="domain" description="Type I restriction modification DNA specificity" evidence="4">
    <location>
        <begin position="267"/>
        <end position="420"/>
    </location>
</feature>
<evidence type="ECO:0000256" key="2">
    <source>
        <dbReference type="ARBA" id="ARBA00022747"/>
    </source>
</evidence>
<dbReference type="PANTHER" id="PTHR30408:SF13">
    <property type="entry name" value="TYPE I RESTRICTION ENZYME HINDI SPECIFICITY SUBUNIT"/>
    <property type="match status" value="1"/>
</dbReference>
<keyword evidence="2" id="KW-0680">Restriction system</keyword>
<dbReference type="InterPro" id="IPR052021">
    <property type="entry name" value="Type-I_RS_S_subunit"/>
</dbReference>
<dbReference type="InterPro" id="IPR000055">
    <property type="entry name" value="Restrct_endonuc_typeI_TRD"/>
</dbReference>
<comment type="similarity">
    <text evidence="1">Belongs to the type-I restriction system S methylase family.</text>
</comment>
<dbReference type="AlphaFoldDB" id="A0A836YYV1"/>
<gene>
    <name evidence="5" type="ORF">HPS9_10345</name>
</gene>
<dbReference type="GO" id="GO:0009307">
    <property type="term" value="P:DNA restriction-modification system"/>
    <property type="evidence" value="ECO:0007669"/>
    <property type="project" value="UniProtKB-KW"/>
</dbReference>
<feature type="domain" description="Type I restriction modification DNA specificity" evidence="4">
    <location>
        <begin position="19"/>
        <end position="186"/>
    </location>
</feature>
<evidence type="ECO:0000313" key="5">
    <source>
        <dbReference type="EMBL" id="KDB44443.1"/>
    </source>
</evidence>
<dbReference type="Proteomes" id="UP000027441">
    <property type="component" value="Unassembled WGS sequence"/>
</dbReference>
<dbReference type="Gene3D" id="3.90.220.20">
    <property type="entry name" value="DNA methylase specificity domains"/>
    <property type="match status" value="2"/>
</dbReference>
<dbReference type="SUPFAM" id="SSF116734">
    <property type="entry name" value="DNA methylase specificity domain"/>
    <property type="match status" value="2"/>
</dbReference>
<sequence>MELITLENAGIEFIDGDRGKNYPKIDEFKEQGYCLFLSAKNVTNKGFLFDEKLFISQEKDGLLRKGKLSRGDIVITTRGTVGNVALYNDIVPFDNIRINSGMVILRCNQQKYSTVFLDIVFRSEFFQNQIKGLVSGSAVPQLPIKDLKNLKMPNLSLENQKKVIDMVGRLENKIQLNTQINQTLEQIAQTIFKSWFIDFDPVHAKANALASGQTLEQATQAAMAVISGKNTQELHRLQTANPEQYQQLWEIAEAFPSGVDEEGVPWGWESKKVGEVAKIIKGKSYKSSELAPSKTALVTLKSFNRGGGYRLDGLKEYTGNYKEEQEVFAGDLIIAYTDVTQAADVIGKPAMVMSDSCYEHLVISLDVGVVRPKNEKHKYFLYCLAMTDTFQAHTHSFCTGTTVLHLGKDAVPSFEFILPDNKFIELFDEFVLPIFVRINNIIEENKSLEKIRDELLPKLLSGEV</sequence>